<evidence type="ECO:0000313" key="1">
    <source>
        <dbReference type="EMBL" id="KAK5172570.1"/>
    </source>
</evidence>
<proteinExistence type="predicted"/>
<organism evidence="1 2">
    <name type="scientific">Saxophila tyrrhenica</name>
    <dbReference type="NCBI Taxonomy" id="1690608"/>
    <lineage>
        <taxon>Eukaryota</taxon>
        <taxon>Fungi</taxon>
        <taxon>Dikarya</taxon>
        <taxon>Ascomycota</taxon>
        <taxon>Pezizomycotina</taxon>
        <taxon>Dothideomycetes</taxon>
        <taxon>Dothideomycetidae</taxon>
        <taxon>Mycosphaerellales</taxon>
        <taxon>Extremaceae</taxon>
        <taxon>Saxophila</taxon>
    </lineage>
</organism>
<reference evidence="1 2" key="1">
    <citation type="submission" date="2023-08" db="EMBL/GenBank/DDBJ databases">
        <title>Black Yeasts Isolated from many extreme environments.</title>
        <authorList>
            <person name="Coleine C."/>
            <person name="Stajich J.E."/>
            <person name="Selbmann L."/>
        </authorList>
    </citation>
    <scope>NUCLEOTIDE SEQUENCE [LARGE SCALE GENOMIC DNA]</scope>
    <source>
        <strain evidence="1 2">CCFEE 5935</strain>
    </source>
</reference>
<evidence type="ECO:0000313" key="2">
    <source>
        <dbReference type="Proteomes" id="UP001337655"/>
    </source>
</evidence>
<dbReference type="GeneID" id="89924037"/>
<name>A0AAV9PG69_9PEZI</name>
<dbReference type="PANTHER" id="PTHR42085:SF2">
    <property type="entry name" value="F-BOX DOMAIN-CONTAINING PROTEIN"/>
    <property type="match status" value="1"/>
</dbReference>
<dbReference type="Proteomes" id="UP001337655">
    <property type="component" value="Unassembled WGS sequence"/>
</dbReference>
<keyword evidence="2" id="KW-1185">Reference proteome</keyword>
<accession>A0AAV9PG69</accession>
<gene>
    <name evidence="1" type="ORF">LTR77_002690</name>
</gene>
<dbReference type="RefSeq" id="XP_064661288.1">
    <property type="nucleotide sequence ID" value="XM_064799949.1"/>
</dbReference>
<comment type="caution">
    <text evidence="1">The sequence shown here is derived from an EMBL/GenBank/DDBJ whole genome shotgun (WGS) entry which is preliminary data.</text>
</comment>
<dbReference type="AlphaFoldDB" id="A0AAV9PG69"/>
<dbReference type="EMBL" id="JAVRRT010000004">
    <property type="protein sequence ID" value="KAK5172570.1"/>
    <property type="molecule type" value="Genomic_DNA"/>
</dbReference>
<dbReference type="PANTHER" id="PTHR42085">
    <property type="entry name" value="F-BOX DOMAIN-CONTAINING PROTEIN"/>
    <property type="match status" value="1"/>
</dbReference>
<sequence length="282" mass="32862">MASSPLLLLPLELRNSIYEYVLLHPPEPDDDIEQSTSERRPKRITTRNDRWQWTMQYTSSPPTANYYNILRVNRQLHHEIKDFLRLQQALHGPQPAHITLLIDNPNITPSHISLPQTPTNTTTLDLLVKVAQMYHPVYISRPPHNTLLLAIFEVLKTYFHRGPHLARPTPLSQKLHLEKVRITIAPPQPLEEMTYVYGFPQGQLETLFEDFDWYLKKFARSGLAWGDVEGIEYRLMAKEWRSVGVRSDVWDEGDYVFFKDGGYRWSDGMTGPWESEGLRLTV</sequence>
<protein>
    <submittedName>
        <fullName evidence="1">Uncharacterized protein</fullName>
    </submittedName>
</protein>
<dbReference type="InterPro" id="IPR038883">
    <property type="entry name" value="AN11006-like"/>
</dbReference>